<protein>
    <submittedName>
        <fullName evidence="2">Oidioi.mRNA.OKI2018_I69.XSR.g15824.t1.cds</fullName>
    </submittedName>
</protein>
<reference evidence="2 3" key="1">
    <citation type="submission" date="2021-04" db="EMBL/GenBank/DDBJ databases">
        <authorList>
            <person name="Bliznina A."/>
        </authorList>
    </citation>
    <scope>NUCLEOTIDE SEQUENCE [LARGE SCALE GENOMIC DNA]</scope>
</reference>
<gene>
    <name evidence="2" type="ORF">OKIOD_LOCUS7382</name>
</gene>
<accession>A0ABN7SIA6</accession>
<feature type="region of interest" description="Disordered" evidence="1">
    <location>
        <begin position="1"/>
        <end position="29"/>
    </location>
</feature>
<proteinExistence type="predicted"/>
<evidence type="ECO:0000256" key="1">
    <source>
        <dbReference type="SAM" id="MobiDB-lite"/>
    </source>
</evidence>
<evidence type="ECO:0000313" key="2">
    <source>
        <dbReference type="EMBL" id="CAG5098613.1"/>
    </source>
</evidence>
<evidence type="ECO:0000313" key="3">
    <source>
        <dbReference type="Proteomes" id="UP001158576"/>
    </source>
</evidence>
<keyword evidence="3" id="KW-1185">Reference proteome</keyword>
<dbReference type="Proteomes" id="UP001158576">
    <property type="component" value="Chromosome XSR"/>
</dbReference>
<sequence length="111" mass="12691">MNSTTGLDPPELQASDKRQNVTATNEGEKENDCLTTDYSQIDNLTKATAKATLFGYVNRKRKRCSILPDTDPRKKVRFDIQTRLFAARATERDNENTELESLIQQFKETSF</sequence>
<name>A0ABN7SIA6_OIKDI</name>
<organism evidence="2 3">
    <name type="scientific">Oikopleura dioica</name>
    <name type="common">Tunicate</name>
    <dbReference type="NCBI Taxonomy" id="34765"/>
    <lineage>
        <taxon>Eukaryota</taxon>
        <taxon>Metazoa</taxon>
        <taxon>Chordata</taxon>
        <taxon>Tunicata</taxon>
        <taxon>Appendicularia</taxon>
        <taxon>Copelata</taxon>
        <taxon>Oikopleuridae</taxon>
        <taxon>Oikopleura</taxon>
    </lineage>
</organism>
<dbReference type="EMBL" id="OU015569">
    <property type="protein sequence ID" value="CAG5098613.1"/>
    <property type="molecule type" value="Genomic_DNA"/>
</dbReference>